<feature type="transmembrane region" description="Helical" evidence="7">
    <location>
        <begin position="141"/>
        <end position="159"/>
    </location>
</feature>
<evidence type="ECO:0000256" key="6">
    <source>
        <dbReference type="SAM" id="MobiDB-lite"/>
    </source>
</evidence>
<feature type="transmembrane region" description="Helical" evidence="7">
    <location>
        <begin position="93"/>
        <end position="120"/>
    </location>
</feature>
<evidence type="ECO:0000256" key="7">
    <source>
        <dbReference type="SAM" id="Phobius"/>
    </source>
</evidence>
<dbReference type="InterPro" id="IPR049326">
    <property type="entry name" value="Rhodopsin_dom_fungi"/>
</dbReference>
<feature type="transmembrane region" description="Helical" evidence="7">
    <location>
        <begin position="179"/>
        <end position="199"/>
    </location>
</feature>
<evidence type="ECO:0000256" key="4">
    <source>
        <dbReference type="ARBA" id="ARBA00023136"/>
    </source>
</evidence>
<evidence type="ECO:0000256" key="1">
    <source>
        <dbReference type="ARBA" id="ARBA00004141"/>
    </source>
</evidence>
<sequence length="396" mass="43871">MPDSNDDDNIGPGFRAYIIVMLTVSLLAVTLRFWSRFLNKELGRSRVRFWWDDWVALAATIVLAGQQAVLIRWVDIGFGRHIWTLPPENIAEFSVLVFASYFLYDTALFLSKASALLFFGRIFPHYTNSTLYNTALWTTHALNLGWLIGIVFGTIFFCSPVSRGWDPTVPGSCGTNTDLFIGSAVPSVVIDFFILLLPLPKIWNLQTSKSTKYAVSVVFVLGYSVIVLSIGRLATVLTSGDALDADITYEAVPVFYWAGAETPITILGICLPAMLPLAQYVGNEFFQPFVHKVSSILSTRGSHASFRSRTGDFDSNLSTNGIGLTIAPTMVARGSERTDNPPTTRSSGESSRRMLMQPNSFFAHVLSHDSHDPERVIPPERSIRVDKDITVKRSAN</sequence>
<dbReference type="Pfam" id="PF20684">
    <property type="entry name" value="Fung_rhodopsin"/>
    <property type="match status" value="1"/>
</dbReference>
<dbReference type="PANTHER" id="PTHR33048">
    <property type="entry name" value="PTH11-LIKE INTEGRAL MEMBRANE PROTEIN (AFU_ORTHOLOGUE AFUA_5G11245)"/>
    <property type="match status" value="1"/>
</dbReference>
<dbReference type="PANTHER" id="PTHR33048:SF47">
    <property type="entry name" value="INTEGRAL MEMBRANE PROTEIN-RELATED"/>
    <property type="match status" value="1"/>
</dbReference>
<keyword evidence="4 7" id="KW-0472">Membrane</keyword>
<feature type="transmembrane region" description="Helical" evidence="7">
    <location>
        <begin position="14"/>
        <end position="34"/>
    </location>
</feature>
<evidence type="ECO:0000313" key="10">
    <source>
        <dbReference type="Proteomes" id="UP000813444"/>
    </source>
</evidence>
<keyword evidence="2 7" id="KW-0812">Transmembrane</keyword>
<dbReference type="InterPro" id="IPR052337">
    <property type="entry name" value="SAT4-like"/>
</dbReference>
<feature type="domain" description="Rhodopsin" evidence="8">
    <location>
        <begin position="31"/>
        <end position="278"/>
    </location>
</feature>
<dbReference type="EMBL" id="JAGPNK010000026">
    <property type="protein sequence ID" value="KAH7304048.1"/>
    <property type="molecule type" value="Genomic_DNA"/>
</dbReference>
<evidence type="ECO:0000256" key="3">
    <source>
        <dbReference type="ARBA" id="ARBA00022989"/>
    </source>
</evidence>
<comment type="caution">
    <text evidence="9">The sequence shown here is derived from an EMBL/GenBank/DDBJ whole genome shotgun (WGS) entry which is preliminary data.</text>
</comment>
<gene>
    <name evidence="9" type="ORF">B0I35DRAFT_445776</name>
</gene>
<protein>
    <recommendedName>
        <fullName evidence="8">Rhodopsin domain-containing protein</fullName>
    </recommendedName>
</protein>
<feature type="transmembrane region" description="Helical" evidence="7">
    <location>
        <begin position="54"/>
        <end position="73"/>
    </location>
</feature>
<evidence type="ECO:0000259" key="8">
    <source>
        <dbReference type="Pfam" id="PF20684"/>
    </source>
</evidence>
<proteinExistence type="inferred from homology"/>
<name>A0A8K0SE72_9HYPO</name>
<organism evidence="9 10">
    <name type="scientific">Stachybotrys elegans</name>
    <dbReference type="NCBI Taxonomy" id="80388"/>
    <lineage>
        <taxon>Eukaryota</taxon>
        <taxon>Fungi</taxon>
        <taxon>Dikarya</taxon>
        <taxon>Ascomycota</taxon>
        <taxon>Pezizomycotina</taxon>
        <taxon>Sordariomycetes</taxon>
        <taxon>Hypocreomycetidae</taxon>
        <taxon>Hypocreales</taxon>
        <taxon>Stachybotryaceae</taxon>
        <taxon>Stachybotrys</taxon>
    </lineage>
</organism>
<dbReference type="OrthoDB" id="4938320at2759"/>
<feature type="transmembrane region" description="Helical" evidence="7">
    <location>
        <begin position="211"/>
        <end position="234"/>
    </location>
</feature>
<comment type="subcellular location">
    <subcellularLocation>
        <location evidence="1">Membrane</location>
        <topology evidence="1">Multi-pass membrane protein</topology>
    </subcellularLocation>
</comment>
<dbReference type="AlphaFoldDB" id="A0A8K0SE72"/>
<keyword evidence="3 7" id="KW-1133">Transmembrane helix</keyword>
<feature type="transmembrane region" description="Helical" evidence="7">
    <location>
        <begin position="254"/>
        <end position="275"/>
    </location>
</feature>
<feature type="compositionally biased region" description="Polar residues" evidence="6">
    <location>
        <begin position="340"/>
        <end position="349"/>
    </location>
</feature>
<accession>A0A8K0SE72</accession>
<dbReference type="Proteomes" id="UP000813444">
    <property type="component" value="Unassembled WGS sequence"/>
</dbReference>
<dbReference type="GO" id="GO:0016020">
    <property type="term" value="C:membrane"/>
    <property type="evidence" value="ECO:0007669"/>
    <property type="project" value="UniProtKB-SubCell"/>
</dbReference>
<feature type="region of interest" description="Disordered" evidence="6">
    <location>
        <begin position="332"/>
        <end position="352"/>
    </location>
</feature>
<evidence type="ECO:0000256" key="2">
    <source>
        <dbReference type="ARBA" id="ARBA00022692"/>
    </source>
</evidence>
<evidence type="ECO:0000313" key="9">
    <source>
        <dbReference type="EMBL" id="KAH7304048.1"/>
    </source>
</evidence>
<comment type="similarity">
    <text evidence="5">Belongs to the SAT4 family.</text>
</comment>
<reference evidence="9" key="1">
    <citation type="journal article" date="2021" name="Nat. Commun.">
        <title>Genetic determinants of endophytism in the Arabidopsis root mycobiome.</title>
        <authorList>
            <person name="Mesny F."/>
            <person name="Miyauchi S."/>
            <person name="Thiergart T."/>
            <person name="Pickel B."/>
            <person name="Atanasova L."/>
            <person name="Karlsson M."/>
            <person name="Huettel B."/>
            <person name="Barry K.W."/>
            <person name="Haridas S."/>
            <person name="Chen C."/>
            <person name="Bauer D."/>
            <person name="Andreopoulos W."/>
            <person name="Pangilinan J."/>
            <person name="LaButti K."/>
            <person name="Riley R."/>
            <person name="Lipzen A."/>
            <person name="Clum A."/>
            <person name="Drula E."/>
            <person name="Henrissat B."/>
            <person name="Kohler A."/>
            <person name="Grigoriev I.V."/>
            <person name="Martin F.M."/>
            <person name="Hacquard S."/>
        </authorList>
    </citation>
    <scope>NUCLEOTIDE SEQUENCE</scope>
    <source>
        <strain evidence="9">MPI-CAGE-CH-0235</strain>
    </source>
</reference>
<evidence type="ECO:0000256" key="5">
    <source>
        <dbReference type="ARBA" id="ARBA00038359"/>
    </source>
</evidence>
<keyword evidence="10" id="KW-1185">Reference proteome</keyword>